<sequence length="87" mass="9723">MTTENIRSMVRRQPFGAFTIRMSDGRSFAVTHPDYVSLPPEGWSTTFIVWTKPESFEILSLRQVTGVSSEGDAPAFPARRRDTGTEG</sequence>
<accession>A0A6J4PTB2</accession>
<proteinExistence type="predicted"/>
<dbReference type="EMBL" id="CADCUQ010000722">
    <property type="protein sequence ID" value="CAA9425466.1"/>
    <property type="molecule type" value="Genomic_DNA"/>
</dbReference>
<organism evidence="2">
    <name type="scientific">uncultured Phycisphaerae bacterium</name>
    <dbReference type="NCBI Taxonomy" id="904963"/>
    <lineage>
        <taxon>Bacteria</taxon>
        <taxon>Pseudomonadati</taxon>
        <taxon>Planctomycetota</taxon>
        <taxon>Phycisphaerae</taxon>
        <taxon>environmental samples</taxon>
    </lineage>
</organism>
<evidence type="ECO:0000313" key="2">
    <source>
        <dbReference type="EMBL" id="CAA9425466.1"/>
    </source>
</evidence>
<reference evidence="2" key="1">
    <citation type="submission" date="2020-02" db="EMBL/GenBank/DDBJ databases">
        <authorList>
            <person name="Meier V. D."/>
        </authorList>
    </citation>
    <scope>NUCLEOTIDE SEQUENCE</scope>
    <source>
        <strain evidence="2">AVDCRST_MAG64</strain>
    </source>
</reference>
<feature type="region of interest" description="Disordered" evidence="1">
    <location>
        <begin position="66"/>
        <end position="87"/>
    </location>
</feature>
<evidence type="ECO:0000256" key="1">
    <source>
        <dbReference type="SAM" id="MobiDB-lite"/>
    </source>
</evidence>
<name>A0A6J4PTB2_9BACT</name>
<dbReference type="AlphaFoldDB" id="A0A6J4PTB2"/>
<protein>
    <submittedName>
        <fullName evidence="2">Uncharacterized protein</fullName>
    </submittedName>
</protein>
<gene>
    <name evidence="2" type="ORF">AVDCRST_MAG64-3138</name>
</gene>